<dbReference type="EMBL" id="JBEDUW010000005">
    <property type="protein sequence ID" value="KAK9928412.1"/>
    <property type="molecule type" value="Genomic_DNA"/>
</dbReference>
<organism evidence="1 2">
    <name type="scientific">Rubus argutus</name>
    <name type="common">Southern blackberry</name>
    <dbReference type="NCBI Taxonomy" id="59490"/>
    <lineage>
        <taxon>Eukaryota</taxon>
        <taxon>Viridiplantae</taxon>
        <taxon>Streptophyta</taxon>
        <taxon>Embryophyta</taxon>
        <taxon>Tracheophyta</taxon>
        <taxon>Spermatophyta</taxon>
        <taxon>Magnoliopsida</taxon>
        <taxon>eudicotyledons</taxon>
        <taxon>Gunneridae</taxon>
        <taxon>Pentapetalae</taxon>
        <taxon>rosids</taxon>
        <taxon>fabids</taxon>
        <taxon>Rosales</taxon>
        <taxon>Rosaceae</taxon>
        <taxon>Rosoideae</taxon>
        <taxon>Rosoideae incertae sedis</taxon>
        <taxon>Rubus</taxon>
    </lineage>
</organism>
<evidence type="ECO:0000313" key="2">
    <source>
        <dbReference type="Proteomes" id="UP001457282"/>
    </source>
</evidence>
<sequence length="98" mass="10554">MASLSDKQMKELALGMKATNYLPLLVGGEGFQRGKPLGEVRRRGGRKRVVSKIECAGGSVVTRGSRVVFHLRWVEFDDQSIELGSGNGCNAIVDGPAH</sequence>
<comment type="caution">
    <text evidence="1">The sequence shown here is derived from an EMBL/GenBank/DDBJ whole genome shotgun (WGS) entry which is preliminary data.</text>
</comment>
<dbReference type="Proteomes" id="UP001457282">
    <property type="component" value="Unassembled WGS sequence"/>
</dbReference>
<reference evidence="1 2" key="1">
    <citation type="journal article" date="2023" name="G3 (Bethesda)">
        <title>A chromosome-length genome assembly and annotation of blackberry (Rubus argutus, cv. 'Hillquist').</title>
        <authorList>
            <person name="Bruna T."/>
            <person name="Aryal R."/>
            <person name="Dudchenko O."/>
            <person name="Sargent D.J."/>
            <person name="Mead D."/>
            <person name="Buti M."/>
            <person name="Cavallini A."/>
            <person name="Hytonen T."/>
            <person name="Andres J."/>
            <person name="Pham M."/>
            <person name="Weisz D."/>
            <person name="Mascagni F."/>
            <person name="Usai G."/>
            <person name="Natali L."/>
            <person name="Bassil N."/>
            <person name="Fernandez G.E."/>
            <person name="Lomsadze A."/>
            <person name="Armour M."/>
            <person name="Olukolu B."/>
            <person name="Poorten T."/>
            <person name="Britton C."/>
            <person name="Davik J."/>
            <person name="Ashrafi H."/>
            <person name="Aiden E.L."/>
            <person name="Borodovsky M."/>
            <person name="Worthington M."/>
        </authorList>
    </citation>
    <scope>NUCLEOTIDE SEQUENCE [LARGE SCALE GENOMIC DNA]</scope>
    <source>
        <strain evidence="1">PI 553951</strain>
    </source>
</reference>
<keyword evidence="2" id="KW-1185">Reference proteome</keyword>
<proteinExistence type="predicted"/>
<name>A0AAW1WYD7_RUBAR</name>
<evidence type="ECO:0000313" key="1">
    <source>
        <dbReference type="EMBL" id="KAK9928412.1"/>
    </source>
</evidence>
<protein>
    <submittedName>
        <fullName evidence="1">Uncharacterized protein</fullName>
    </submittedName>
</protein>
<gene>
    <name evidence="1" type="ORF">M0R45_025549</name>
</gene>
<accession>A0AAW1WYD7</accession>
<dbReference type="AlphaFoldDB" id="A0AAW1WYD7"/>